<evidence type="ECO:0000313" key="1">
    <source>
        <dbReference type="EMBL" id="MBC9247496.1"/>
    </source>
</evidence>
<comment type="caution">
    <text evidence="1">The sequence shown here is derived from an EMBL/GenBank/DDBJ whole genome shotgun (WGS) entry which is preliminary data.</text>
</comment>
<name>A0A926JBU7_9RHOB</name>
<reference evidence="1" key="1">
    <citation type="submission" date="2020-08" db="EMBL/GenBank/DDBJ databases">
        <title>Paracoccus amoyensis sp. nov., isolated from the surface seawater at coast of Xiamen, Fujian.</title>
        <authorList>
            <person name="Lyu L."/>
        </authorList>
    </citation>
    <scope>NUCLEOTIDE SEQUENCE</scope>
    <source>
        <strain evidence="1">11-3</strain>
    </source>
</reference>
<keyword evidence="2" id="KW-1185">Reference proteome</keyword>
<gene>
    <name evidence="1" type="ORF">H4P12_12425</name>
</gene>
<organism evidence="1 2">
    <name type="scientific">Paracoccus amoyensis</name>
    <dbReference type="NCBI Taxonomy" id="2760093"/>
    <lineage>
        <taxon>Bacteria</taxon>
        <taxon>Pseudomonadati</taxon>
        <taxon>Pseudomonadota</taxon>
        <taxon>Alphaproteobacteria</taxon>
        <taxon>Rhodobacterales</taxon>
        <taxon>Paracoccaceae</taxon>
        <taxon>Paracoccus</taxon>
    </lineage>
</organism>
<sequence>MLVVVFVTAESAVLEAVASKKTSLVPADLRANGFSALGVHNLVLTAFDTNKSKSINDFVDWLRWEDASGVIVISDESMPSLAENLGDHFSVHLFEAPSNSKNVDNVITSVLAKCLRAFRFFAKRFTDKKYQQIFRLPLRNFDAPEIVEMRKICRDMTQRNYGREIDALLKDMRKRQKPKKASAYPEVYLVDDKDKHFKLGPERHAQAETSMPPHNAICVVSNNMRFGHRFDGSTHYNVSRDKNVSMKGIYEDCHGILREHGKNSHLNMFTSDFF</sequence>
<dbReference type="AlphaFoldDB" id="A0A926JBU7"/>
<proteinExistence type="predicted"/>
<evidence type="ECO:0000313" key="2">
    <source>
        <dbReference type="Proteomes" id="UP000608594"/>
    </source>
</evidence>
<dbReference type="EMBL" id="JACOQL010000003">
    <property type="protein sequence ID" value="MBC9247496.1"/>
    <property type="molecule type" value="Genomic_DNA"/>
</dbReference>
<accession>A0A926JBU7</accession>
<protein>
    <submittedName>
        <fullName evidence="1">Uncharacterized protein</fullName>
    </submittedName>
</protein>
<dbReference type="RefSeq" id="WP_166331160.1">
    <property type="nucleotide sequence ID" value="NZ_JACOQL010000003.1"/>
</dbReference>
<dbReference type="Proteomes" id="UP000608594">
    <property type="component" value="Unassembled WGS sequence"/>
</dbReference>